<dbReference type="RefSeq" id="WP_058444250.1">
    <property type="nucleotide sequence ID" value="NZ_CAAAHT010000038.1"/>
</dbReference>
<evidence type="ECO:0000313" key="1">
    <source>
        <dbReference type="EMBL" id="KTD02020.1"/>
    </source>
</evidence>
<proteinExistence type="predicted"/>
<accession>A0A0W0U1X3</accession>
<protein>
    <submittedName>
        <fullName evidence="1">Uncharacterized protein</fullName>
    </submittedName>
</protein>
<dbReference type="PATRIC" id="fig|453.4.peg.934"/>
<dbReference type="Proteomes" id="UP000251942">
    <property type="component" value="Unassembled WGS sequence"/>
</dbReference>
<gene>
    <name evidence="1" type="ORF">Lfee_0865</name>
    <name evidence="2" type="ORF">NCTC12022_00608</name>
</gene>
<dbReference type="Proteomes" id="UP000054698">
    <property type="component" value="Unassembled WGS sequence"/>
</dbReference>
<dbReference type="EMBL" id="LNYB01000026">
    <property type="protein sequence ID" value="KTD02020.1"/>
    <property type="molecule type" value="Genomic_DNA"/>
</dbReference>
<dbReference type="EMBL" id="UASS01000004">
    <property type="protein sequence ID" value="SPX59897.1"/>
    <property type="molecule type" value="Genomic_DNA"/>
</dbReference>
<keyword evidence="3" id="KW-1185">Reference proteome</keyword>
<sequence length="287" mass="33694">MIIYLDNCHLQKVVQNPNLILSEKLQTKEVTLIFSSCNFIELTQRTDTKAIQMTASFLKNCEIKYLRSFDQILKRDVSILLSGKTNLDWFSNNYSDCIFLGVNPNELEIDLDLFQFFKLNPIDKIIELSLEDRSAFESLNDFEIKNLNQWVDDNKTYCRVNKNKYLNDVEKLRINKLIENLLPTNCINADNIKLIENSHKQDFLSFSFMLYRQHIRHYDTNKKWSVNDLFDINQCAAIPFCDIFATDSDNASEAEKTKQLFNSENQDLITCQIVNTIEKLEYVNFTK</sequence>
<name>A0A0W0U1X3_9GAMM</name>
<dbReference type="AlphaFoldDB" id="A0A0W0U1X3"/>
<evidence type="ECO:0000313" key="2">
    <source>
        <dbReference type="EMBL" id="SPX59897.1"/>
    </source>
</evidence>
<reference evidence="2 4" key="2">
    <citation type="submission" date="2018-06" db="EMBL/GenBank/DDBJ databases">
        <authorList>
            <consortium name="Pathogen Informatics"/>
            <person name="Doyle S."/>
        </authorList>
    </citation>
    <scope>NUCLEOTIDE SEQUENCE [LARGE SCALE GENOMIC DNA]</scope>
    <source>
        <strain evidence="2 4">NCTC12022</strain>
    </source>
</reference>
<evidence type="ECO:0000313" key="3">
    <source>
        <dbReference type="Proteomes" id="UP000054698"/>
    </source>
</evidence>
<reference evidence="1 3" key="1">
    <citation type="submission" date="2015-11" db="EMBL/GenBank/DDBJ databases">
        <title>Genomic analysis of 38 Legionella species identifies large and diverse effector repertoires.</title>
        <authorList>
            <person name="Burstein D."/>
            <person name="Amaro F."/>
            <person name="Zusman T."/>
            <person name="Lifshitz Z."/>
            <person name="Cohen O."/>
            <person name="Gilbert J.A."/>
            <person name="Pupko T."/>
            <person name="Shuman H.A."/>
            <person name="Segal G."/>
        </authorList>
    </citation>
    <scope>NUCLEOTIDE SEQUENCE [LARGE SCALE GENOMIC DNA]</scope>
    <source>
        <strain evidence="1 3">WO-44C</strain>
    </source>
</reference>
<evidence type="ECO:0000313" key="4">
    <source>
        <dbReference type="Proteomes" id="UP000251942"/>
    </source>
</evidence>
<organism evidence="1 3">
    <name type="scientific">Legionella feeleii</name>
    <dbReference type="NCBI Taxonomy" id="453"/>
    <lineage>
        <taxon>Bacteria</taxon>
        <taxon>Pseudomonadati</taxon>
        <taxon>Pseudomonadota</taxon>
        <taxon>Gammaproteobacteria</taxon>
        <taxon>Legionellales</taxon>
        <taxon>Legionellaceae</taxon>
        <taxon>Legionella</taxon>
    </lineage>
</organism>